<dbReference type="Proteomes" id="UP000199220">
    <property type="component" value="Unassembled WGS sequence"/>
</dbReference>
<reference evidence="2" key="1">
    <citation type="submission" date="2016-10" db="EMBL/GenBank/DDBJ databases">
        <authorList>
            <person name="Varghese N."/>
            <person name="Submissions S."/>
        </authorList>
    </citation>
    <scope>NUCLEOTIDE SEQUENCE [LARGE SCALE GENOMIC DNA]</scope>
    <source>
        <strain evidence="2">DSM 21368</strain>
    </source>
</reference>
<accession>A0A1H5MK83</accession>
<sequence>MDAHYDLFHAEMAERRERLLTQLAPGRTRRRLSLRRLVAERSDARTARLGRTLTPKDLERRA</sequence>
<proteinExistence type="predicted"/>
<name>A0A1H5MK83_9MICO</name>
<dbReference type="AlphaFoldDB" id="A0A1H5MK83"/>
<organism evidence="1 2">
    <name type="scientific">Ruania alba</name>
    <dbReference type="NCBI Taxonomy" id="648782"/>
    <lineage>
        <taxon>Bacteria</taxon>
        <taxon>Bacillati</taxon>
        <taxon>Actinomycetota</taxon>
        <taxon>Actinomycetes</taxon>
        <taxon>Micrococcales</taxon>
        <taxon>Ruaniaceae</taxon>
        <taxon>Ruania</taxon>
    </lineage>
</organism>
<gene>
    <name evidence="1" type="ORF">SAMN04488554_3455</name>
</gene>
<evidence type="ECO:0000313" key="2">
    <source>
        <dbReference type="Proteomes" id="UP000199220"/>
    </source>
</evidence>
<dbReference type="EMBL" id="FNTX01000002">
    <property type="protein sequence ID" value="SEE89726.1"/>
    <property type="molecule type" value="Genomic_DNA"/>
</dbReference>
<protein>
    <submittedName>
        <fullName evidence="1">Uncharacterized protein</fullName>
    </submittedName>
</protein>
<keyword evidence="2" id="KW-1185">Reference proteome</keyword>
<dbReference type="STRING" id="648782.SAMN04488554_3455"/>
<evidence type="ECO:0000313" key="1">
    <source>
        <dbReference type="EMBL" id="SEE89726.1"/>
    </source>
</evidence>